<dbReference type="EC" id="4.2.1.113" evidence="5"/>
<keyword evidence="2 5" id="KW-0479">Metal-binding</keyword>
<dbReference type="SFLD" id="SFLDS00001">
    <property type="entry name" value="Enolase"/>
    <property type="match status" value="1"/>
</dbReference>
<comment type="catalytic activity">
    <reaction evidence="5">
        <text>(1R,6R)-6-hydroxy-2-succinyl-cyclohexa-2,4-diene-1-carboxylate = 2-succinylbenzoate + H2O</text>
        <dbReference type="Rhea" id="RHEA:10196"/>
        <dbReference type="ChEBI" id="CHEBI:15377"/>
        <dbReference type="ChEBI" id="CHEBI:18325"/>
        <dbReference type="ChEBI" id="CHEBI:58689"/>
        <dbReference type="EC" id="4.2.1.113"/>
    </reaction>
</comment>
<dbReference type="NCBIfam" id="NF002782">
    <property type="entry name" value="PRK02901.1"/>
    <property type="match status" value="1"/>
</dbReference>
<dbReference type="SUPFAM" id="SSF51604">
    <property type="entry name" value="Enolase C-terminal domain-like"/>
    <property type="match status" value="1"/>
</dbReference>
<evidence type="ECO:0000313" key="7">
    <source>
        <dbReference type="EMBL" id="MCZ9304733.1"/>
    </source>
</evidence>
<feature type="active site" description="Proton acceptor" evidence="5">
    <location>
        <position position="248"/>
    </location>
</feature>
<dbReference type="HAMAP" id="MF_00470">
    <property type="entry name" value="MenC_1"/>
    <property type="match status" value="1"/>
</dbReference>
<keyword evidence="8" id="KW-1185">Reference proteome</keyword>
<dbReference type="Gene3D" id="3.20.20.120">
    <property type="entry name" value="Enolase-like C-terminal domain"/>
    <property type="match status" value="1"/>
</dbReference>
<evidence type="ECO:0000256" key="1">
    <source>
        <dbReference type="ARBA" id="ARBA00022428"/>
    </source>
</evidence>
<sequence>MYSPSTFVLPPLADLEERAEVVALPMRVPFRGVTTREALLIDAPSQWAEFAPFPEYEPAESSLWLRSAIHFGYGGGDIGGGTDLSERWVPVNATIPAVDAAADPGVIDDLMARYPGCTTVKIKVAEKTALAKDPAASMRQDIQRVRAVREWYAEQGVVAPRIRMDANGGWTVRQALEVVETLAADGPLDYVEQPCPSTAELAEVRQSLMRRGLFVRVAADEAIRKSGDPLAAVREVTEAGACDVAVLKVPPLGGVDQLRRVATEVAKRGISITVSSALDTVVGLGAGLQAAASLFHVDDDGMVAEPNAAGLATGTLFESDLAERQIVDGRIQACAVAPESDRLVEFRVTGERREWWMDRLRATYRILESQEAL</sequence>
<evidence type="ECO:0000256" key="2">
    <source>
        <dbReference type="ARBA" id="ARBA00022723"/>
    </source>
</evidence>
<dbReference type="GO" id="GO:0043748">
    <property type="term" value="F:O-succinylbenzoate synthase activity"/>
    <property type="evidence" value="ECO:0007669"/>
    <property type="project" value="UniProtKB-EC"/>
</dbReference>
<evidence type="ECO:0000256" key="5">
    <source>
        <dbReference type="HAMAP-Rule" id="MF_00470"/>
    </source>
</evidence>
<keyword evidence="4 5" id="KW-0456">Lyase</keyword>
<dbReference type="InterPro" id="IPR013342">
    <property type="entry name" value="Mandelate_racemase_C"/>
</dbReference>
<keyword evidence="3 5" id="KW-0460">Magnesium</keyword>
<evidence type="ECO:0000259" key="6">
    <source>
        <dbReference type="SMART" id="SM00922"/>
    </source>
</evidence>
<dbReference type="PANTHER" id="PTHR48073:SF2">
    <property type="entry name" value="O-SUCCINYLBENZOATE SYNTHASE"/>
    <property type="match status" value="1"/>
</dbReference>
<comment type="pathway">
    <text evidence="5">Quinol/quinone metabolism; menaquinone biosynthesis.</text>
</comment>
<dbReference type="GO" id="GO:0009234">
    <property type="term" value="P:menaquinone biosynthetic process"/>
    <property type="evidence" value="ECO:0007669"/>
    <property type="project" value="UniProtKB-UniRule"/>
</dbReference>
<feature type="binding site" evidence="5">
    <location>
        <position position="165"/>
    </location>
    <ligand>
        <name>Mg(2+)</name>
        <dbReference type="ChEBI" id="CHEBI:18420"/>
    </ligand>
</feature>
<dbReference type="InterPro" id="IPR029065">
    <property type="entry name" value="Enolase_C-like"/>
</dbReference>
<dbReference type="InterPro" id="IPR036849">
    <property type="entry name" value="Enolase-like_C_sf"/>
</dbReference>
<dbReference type="Proteomes" id="UP001146505">
    <property type="component" value="Unassembled WGS sequence"/>
</dbReference>
<name>A0A9X3M6X0_9CORY</name>
<feature type="binding site" evidence="5">
    <location>
        <position position="220"/>
    </location>
    <ligand>
        <name>Mg(2+)</name>
        <dbReference type="ChEBI" id="CHEBI:18420"/>
    </ligand>
</feature>
<dbReference type="Pfam" id="PF18374">
    <property type="entry name" value="Enolase_like_N"/>
    <property type="match status" value="1"/>
</dbReference>
<organism evidence="7 8">
    <name type="scientific">Corynebacterium macclintockiae</name>
    <dbReference type="NCBI Taxonomy" id="2913501"/>
    <lineage>
        <taxon>Bacteria</taxon>
        <taxon>Bacillati</taxon>
        <taxon>Actinomycetota</taxon>
        <taxon>Actinomycetes</taxon>
        <taxon>Mycobacteriales</taxon>
        <taxon>Corynebacteriaceae</taxon>
        <taxon>Corynebacterium</taxon>
    </lineage>
</organism>
<evidence type="ECO:0000256" key="3">
    <source>
        <dbReference type="ARBA" id="ARBA00022842"/>
    </source>
</evidence>
<reference evidence="7" key="1">
    <citation type="submission" date="2022-02" db="EMBL/GenBank/DDBJ databases">
        <title>Corynebacterium sp. from urogenital microbiome.</title>
        <authorList>
            <person name="Cappelli E.A."/>
            <person name="Ribeiro T.G."/>
            <person name="Peixe L."/>
        </authorList>
    </citation>
    <scope>NUCLEOTIDE SEQUENCE</scope>
    <source>
        <strain evidence="7">C9Ua_112</strain>
    </source>
</reference>
<comment type="similarity">
    <text evidence="5">Belongs to the mandelate racemase/muconate lactonizing enzyme family. MenC type 1 subfamily.</text>
</comment>
<feature type="domain" description="Mandelate racemase/muconate lactonizing enzyme C-terminal" evidence="6">
    <location>
        <begin position="104"/>
        <end position="211"/>
    </location>
</feature>
<keyword evidence="1 5" id="KW-0474">Menaquinone biosynthesis</keyword>
<feature type="active site" description="Proton donor" evidence="5">
    <location>
        <position position="123"/>
    </location>
</feature>
<dbReference type="SMART" id="SM00922">
    <property type="entry name" value="MR_MLE"/>
    <property type="match status" value="1"/>
</dbReference>
<dbReference type="Pfam" id="PF13378">
    <property type="entry name" value="MR_MLE_C"/>
    <property type="match status" value="1"/>
</dbReference>
<comment type="caution">
    <text evidence="7">The sequence shown here is derived from an EMBL/GenBank/DDBJ whole genome shotgun (WGS) entry which is preliminary data.</text>
</comment>
<accession>A0A9X3M6X0</accession>
<dbReference type="GeneID" id="301812726"/>
<gene>
    <name evidence="5" type="primary">menC</name>
    <name evidence="7" type="ORF">L8U58_04150</name>
</gene>
<comment type="function">
    <text evidence="5">Converts 2-succinyl-6-hydroxy-2,4-cyclohexadiene-1-carboxylate (SHCHC) to 2-succinylbenzoate (OSB).</text>
</comment>
<dbReference type="GO" id="GO:0000287">
    <property type="term" value="F:magnesium ion binding"/>
    <property type="evidence" value="ECO:0007669"/>
    <property type="project" value="UniProtKB-UniRule"/>
</dbReference>
<dbReference type="PANTHER" id="PTHR48073">
    <property type="entry name" value="O-SUCCINYLBENZOATE SYNTHASE-RELATED"/>
    <property type="match status" value="1"/>
</dbReference>
<dbReference type="EMBL" id="JAKMUV010000003">
    <property type="protein sequence ID" value="MCZ9304733.1"/>
    <property type="molecule type" value="Genomic_DNA"/>
</dbReference>
<protein>
    <recommendedName>
        <fullName evidence="5">o-succinylbenzoate synthase</fullName>
        <shortName evidence="5">OSB synthase</shortName>
        <shortName evidence="5">OSBS</shortName>
        <ecNumber evidence="5">4.2.1.113</ecNumber>
    </recommendedName>
    <alternativeName>
        <fullName evidence="5">4-(2'-carboxyphenyl)-4-oxybutyric acid synthase</fullName>
    </alternativeName>
    <alternativeName>
        <fullName evidence="5">o-succinylbenzoic acid synthase</fullName>
    </alternativeName>
</protein>
<proteinExistence type="inferred from homology"/>
<dbReference type="SFLD" id="SFLDF00009">
    <property type="entry name" value="o-succinylbenzoate_synthase"/>
    <property type="match status" value="1"/>
</dbReference>
<feature type="binding site" evidence="5">
    <location>
        <position position="192"/>
    </location>
    <ligand>
        <name>Mg(2+)</name>
        <dbReference type="ChEBI" id="CHEBI:18420"/>
    </ligand>
</feature>
<comment type="pathway">
    <text evidence="5">Quinol/quinone metabolism; 1,4-dihydroxy-2-naphthoate biosynthesis; 1,4-dihydroxy-2-naphthoate from chorismate: step 4/7.</text>
</comment>
<dbReference type="SFLD" id="SFLDG00180">
    <property type="entry name" value="muconate_cycloisomerase"/>
    <property type="match status" value="1"/>
</dbReference>
<comment type="cofactor">
    <cofactor evidence="5">
        <name>a divalent metal cation</name>
        <dbReference type="ChEBI" id="CHEBI:60240"/>
    </cofactor>
</comment>
<evidence type="ECO:0000313" key="8">
    <source>
        <dbReference type="Proteomes" id="UP001146505"/>
    </source>
</evidence>
<dbReference type="AlphaFoldDB" id="A0A9X3M6X0"/>
<dbReference type="RefSeq" id="WP_269954755.1">
    <property type="nucleotide sequence ID" value="NZ_JAKMUV010000003.1"/>
</dbReference>
<evidence type="ECO:0000256" key="4">
    <source>
        <dbReference type="ARBA" id="ARBA00023239"/>
    </source>
</evidence>
<dbReference type="CDD" id="cd03320">
    <property type="entry name" value="OSBS"/>
    <property type="match status" value="1"/>
</dbReference>
<dbReference type="InterPro" id="IPR010196">
    <property type="entry name" value="OSB_synthase_MenC1"/>
</dbReference>